<reference evidence="3 4" key="1">
    <citation type="submission" date="2024-04" db="EMBL/GenBank/DDBJ databases">
        <title>Dissimilatory iodate-reducing microorganisms contribute to the enrichment of iodine in groundwater.</title>
        <authorList>
            <person name="Jiang Z."/>
        </authorList>
    </citation>
    <scope>NUCLEOTIDE SEQUENCE [LARGE SCALE GENOMIC DNA]</scope>
    <source>
        <strain evidence="3 4">NCP973</strain>
    </source>
</reference>
<keyword evidence="2" id="KW-0472">Membrane</keyword>
<dbReference type="InterPro" id="IPR046703">
    <property type="entry name" value="DUF6776"/>
</dbReference>
<evidence type="ECO:0000313" key="4">
    <source>
        <dbReference type="Proteomes" id="UP001479520"/>
    </source>
</evidence>
<sequence length="238" mass="26362">MHTPAVSLRFKRFRRRFGISAPRVVVRSELPRQWLVGFGVLLMAIGFAAAWFIQSASFGGGQLAELQNQVRVQQSELDLLRASVGTGQNAVSIERAAQQQLLTRIQSLEAENSALKEDMLIFERLIPVIGQEAKIRIESFRISSNAGGGYRYRLLLAYQSVQRGAGFRGRYEVVVTYKAPDAQSRQLVLPAGQDGIVEVRHFLRREGVIELPGGAVLVSAEVRLFQDGKLVTKEAAVI</sequence>
<dbReference type="EMBL" id="CP151406">
    <property type="protein sequence ID" value="WZJ22448.1"/>
    <property type="molecule type" value="Genomic_DNA"/>
</dbReference>
<organism evidence="3 4">
    <name type="scientific">Azonexus hydrophilus</name>
    <dbReference type="NCBI Taxonomy" id="418702"/>
    <lineage>
        <taxon>Bacteria</taxon>
        <taxon>Pseudomonadati</taxon>
        <taxon>Pseudomonadota</taxon>
        <taxon>Betaproteobacteria</taxon>
        <taxon>Rhodocyclales</taxon>
        <taxon>Azonexaceae</taxon>
        <taxon>Azonexus</taxon>
    </lineage>
</organism>
<evidence type="ECO:0000313" key="3">
    <source>
        <dbReference type="EMBL" id="WZJ22448.1"/>
    </source>
</evidence>
<dbReference type="RefSeq" id="WP_157272468.1">
    <property type="nucleotide sequence ID" value="NZ_CP151406.1"/>
</dbReference>
<evidence type="ECO:0000256" key="2">
    <source>
        <dbReference type="SAM" id="Phobius"/>
    </source>
</evidence>
<keyword evidence="2" id="KW-1133">Transmembrane helix</keyword>
<evidence type="ECO:0000256" key="1">
    <source>
        <dbReference type="SAM" id="Coils"/>
    </source>
</evidence>
<feature type="transmembrane region" description="Helical" evidence="2">
    <location>
        <begin position="34"/>
        <end position="53"/>
    </location>
</feature>
<gene>
    <name evidence="3" type="ORF">AADV58_04645</name>
</gene>
<keyword evidence="4" id="KW-1185">Reference proteome</keyword>
<accession>A0ABZ2XIM3</accession>
<protein>
    <submittedName>
        <fullName evidence="3">DUF6776 family protein</fullName>
    </submittedName>
</protein>
<proteinExistence type="predicted"/>
<feature type="coiled-coil region" evidence="1">
    <location>
        <begin position="63"/>
        <end position="125"/>
    </location>
</feature>
<dbReference type="Pfam" id="PF20567">
    <property type="entry name" value="DUF6776"/>
    <property type="match status" value="1"/>
</dbReference>
<dbReference type="Proteomes" id="UP001479520">
    <property type="component" value="Chromosome"/>
</dbReference>
<keyword evidence="1" id="KW-0175">Coiled coil</keyword>
<name>A0ABZ2XIM3_9RHOO</name>
<keyword evidence="2" id="KW-0812">Transmembrane</keyword>